<accession>A0ABV7YCC4</accession>
<dbReference type="Pfam" id="PF03691">
    <property type="entry name" value="UPF0167"/>
    <property type="match status" value="1"/>
</dbReference>
<proteinExistence type="inferred from homology"/>
<name>A0ABV7YCC4_9ACTN</name>
<comment type="caution">
    <text evidence="2">The sequence shown here is derived from an EMBL/GenBank/DDBJ whole genome shotgun (WGS) entry which is preliminary data.</text>
</comment>
<keyword evidence="3" id="KW-1185">Reference proteome</keyword>
<reference evidence="3" key="1">
    <citation type="journal article" date="2019" name="Int. J. Syst. Evol. Microbiol.">
        <title>The Global Catalogue of Microorganisms (GCM) 10K type strain sequencing project: providing services to taxonomists for standard genome sequencing and annotation.</title>
        <authorList>
            <consortium name="The Broad Institute Genomics Platform"/>
            <consortium name="The Broad Institute Genome Sequencing Center for Infectious Disease"/>
            <person name="Wu L."/>
            <person name="Ma J."/>
        </authorList>
    </citation>
    <scope>NUCLEOTIDE SEQUENCE [LARGE SCALE GENOMIC DNA]</scope>
    <source>
        <strain evidence="3">CGMCC 4.7241</strain>
    </source>
</reference>
<sequence>MATPLPTFRYHPDPLATGSIVKSDAECEICCAVRGYRYTGPAFSQVVDEVEAVVCPWCIDDGSAAESLEATFAEPEGWDDDVRLDVIDEVCLRTPGFHSSKRPQWLDHHGDAAEYLGRHTREQLATRGPDAVQAAKEAGEGDTYVLFRCTDCSEFLAYVD</sequence>
<evidence type="ECO:0000313" key="3">
    <source>
        <dbReference type="Proteomes" id="UP001595699"/>
    </source>
</evidence>
<dbReference type="Proteomes" id="UP001595699">
    <property type="component" value="Unassembled WGS sequence"/>
</dbReference>
<evidence type="ECO:0000313" key="2">
    <source>
        <dbReference type="EMBL" id="MFC3762454.1"/>
    </source>
</evidence>
<dbReference type="RefSeq" id="WP_205118748.1">
    <property type="nucleotide sequence ID" value="NZ_JAFBCM010000001.1"/>
</dbReference>
<dbReference type="EMBL" id="JBHRZH010000015">
    <property type="protein sequence ID" value="MFC3762454.1"/>
    <property type="molecule type" value="Genomic_DNA"/>
</dbReference>
<gene>
    <name evidence="2" type="ORF">ACFOUW_16555</name>
</gene>
<protein>
    <submittedName>
        <fullName evidence="2">CbrC family protein</fullName>
    </submittedName>
</protein>
<comment type="similarity">
    <text evidence="1">Belongs to the UPF0167 family.</text>
</comment>
<dbReference type="InterPro" id="IPR005363">
    <property type="entry name" value="UPF0167"/>
</dbReference>
<organism evidence="2 3">
    <name type="scientific">Tenggerimyces flavus</name>
    <dbReference type="NCBI Taxonomy" id="1708749"/>
    <lineage>
        <taxon>Bacteria</taxon>
        <taxon>Bacillati</taxon>
        <taxon>Actinomycetota</taxon>
        <taxon>Actinomycetes</taxon>
        <taxon>Propionibacteriales</taxon>
        <taxon>Nocardioidaceae</taxon>
        <taxon>Tenggerimyces</taxon>
    </lineage>
</organism>
<evidence type="ECO:0000256" key="1">
    <source>
        <dbReference type="ARBA" id="ARBA00008525"/>
    </source>
</evidence>